<gene>
    <name evidence="4" type="ORF">BECKSD772D_GA0070982_100335</name>
</gene>
<dbReference type="InterPro" id="IPR051803">
    <property type="entry name" value="TA_system_RelE-like_toxin"/>
</dbReference>
<feature type="region of interest" description="Disordered" evidence="3">
    <location>
        <begin position="96"/>
        <end position="119"/>
    </location>
</feature>
<keyword evidence="2" id="KW-1277">Toxin-antitoxin system</keyword>
<dbReference type="Pfam" id="PF05016">
    <property type="entry name" value="ParE_toxin"/>
    <property type="match status" value="1"/>
</dbReference>
<dbReference type="PANTHER" id="PTHR33755">
    <property type="entry name" value="TOXIN PARE1-RELATED"/>
    <property type="match status" value="1"/>
</dbReference>
<dbReference type="AlphaFoldDB" id="A0A451BHZ7"/>
<evidence type="ECO:0000313" key="4">
    <source>
        <dbReference type="EMBL" id="VFK77878.1"/>
    </source>
</evidence>
<organism evidence="4">
    <name type="scientific">Candidatus Kentrum sp. SD</name>
    <dbReference type="NCBI Taxonomy" id="2126332"/>
    <lineage>
        <taxon>Bacteria</taxon>
        <taxon>Pseudomonadati</taxon>
        <taxon>Pseudomonadota</taxon>
        <taxon>Gammaproteobacteria</taxon>
        <taxon>Candidatus Kentrum</taxon>
    </lineage>
</organism>
<protein>
    <submittedName>
        <fullName evidence="4">Plasmid stabilization system protein ParE</fullName>
    </submittedName>
</protein>
<comment type="similarity">
    <text evidence="1">Belongs to the RelE toxin family.</text>
</comment>
<dbReference type="InterPro" id="IPR007712">
    <property type="entry name" value="RelE/ParE_toxin"/>
</dbReference>
<accession>A0A451BHZ7</accession>
<dbReference type="InterPro" id="IPR035093">
    <property type="entry name" value="RelE/ParE_toxin_dom_sf"/>
</dbReference>
<dbReference type="EMBL" id="CAADHB010000003">
    <property type="protein sequence ID" value="VFK77878.1"/>
    <property type="molecule type" value="Genomic_DNA"/>
</dbReference>
<evidence type="ECO:0000256" key="3">
    <source>
        <dbReference type="SAM" id="MobiDB-lite"/>
    </source>
</evidence>
<dbReference type="Gene3D" id="3.30.2310.20">
    <property type="entry name" value="RelE-like"/>
    <property type="match status" value="1"/>
</dbReference>
<reference evidence="4" key="1">
    <citation type="submission" date="2019-02" db="EMBL/GenBank/DDBJ databases">
        <authorList>
            <person name="Gruber-Vodicka R. H."/>
            <person name="Seah K. B. B."/>
        </authorList>
    </citation>
    <scope>NUCLEOTIDE SEQUENCE</scope>
    <source>
        <strain evidence="4">BECK_S127</strain>
    </source>
</reference>
<proteinExistence type="inferred from homology"/>
<name>A0A451BHZ7_9GAMM</name>
<sequence length="119" mass="14268">MVIWSLPARNDLKAIHDYIAKDSSFYAKKTVQDIWERTDARDELPRKRRRAPELNEDTARELRLYSHRILYEIESDGLIEVLAVIHKRRHVEVEDIPKQRHRKKWAPSGCRGQKRRGHF</sequence>
<evidence type="ECO:0000256" key="1">
    <source>
        <dbReference type="ARBA" id="ARBA00006226"/>
    </source>
</evidence>
<evidence type="ECO:0000256" key="2">
    <source>
        <dbReference type="ARBA" id="ARBA00022649"/>
    </source>
</evidence>